<dbReference type="PANTHER" id="PTHR11827">
    <property type="entry name" value="SOLUTE CARRIER FAMILY 12, CATION COTRANSPORTERS"/>
    <property type="match status" value="1"/>
</dbReference>
<keyword evidence="2 5" id="KW-0812">Transmembrane</keyword>
<dbReference type="GO" id="GO:0055064">
    <property type="term" value="P:chloride ion homeostasis"/>
    <property type="evidence" value="ECO:0007669"/>
    <property type="project" value="TreeGrafter"/>
</dbReference>
<feature type="transmembrane region" description="Helical" evidence="5">
    <location>
        <begin position="16"/>
        <end position="41"/>
    </location>
</feature>
<evidence type="ECO:0000313" key="8">
    <source>
        <dbReference type="Proteomes" id="UP000694383"/>
    </source>
</evidence>
<evidence type="ECO:0000256" key="4">
    <source>
        <dbReference type="ARBA" id="ARBA00023136"/>
    </source>
</evidence>
<evidence type="ECO:0000256" key="2">
    <source>
        <dbReference type="ARBA" id="ARBA00022692"/>
    </source>
</evidence>
<reference evidence="7" key="2">
    <citation type="submission" date="2025-09" db="UniProtKB">
        <authorList>
            <consortium name="Ensembl"/>
        </authorList>
    </citation>
    <scope>IDENTIFICATION</scope>
</reference>
<dbReference type="InterPro" id="IPR004841">
    <property type="entry name" value="AA-permease/SLC12A_dom"/>
</dbReference>
<dbReference type="InterPro" id="IPR004842">
    <property type="entry name" value="SLC12A_fam"/>
</dbReference>
<feature type="transmembrane region" description="Helical" evidence="5">
    <location>
        <begin position="47"/>
        <end position="74"/>
    </location>
</feature>
<feature type="transmembrane region" description="Helical" evidence="5">
    <location>
        <begin position="95"/>
        <end position="116"/>
    </location>
</feature>
<organism evidence="7 8">
    <name type="scientific">Oryzias sinensis</name>
    <name type="common">Chinese medaka</name>
    <dbReference type="NCBI Taxonomy" id="183150"/>
    <lineage>
        <taxon>Eukaryota</taxon>
        <taxon>Metazoa</taxon>
        <taxon>Chordata</taxon>
        <taxon>Craniata</taxon>
        <taxon>Vertebrata</taxon>
        <taxon>Euteleostomi</taxon>
        <taxon>Actinopterygii</taxon>
        <taxon>Neopterygii</taxon>
        <taxon>Teleostei</taxon>
        <taxon>Neoteleostei</taxon>
        <taxon>Acanthomorphata</taxon>
        <taxon>Ovalentaria</taxon>
        <taxon>Atherinomorphae</taxon>
        <taxon>Beloniformes</taxon>
        <taxon>Adrianichthyidae</taxon>
        <taxon>Oryziinae</taxon>
        <taxon>Oryzias</taxon>
    </lineage>
</organism>
<dbReference type="GO" id="GO:0008511">
    <property type="term" value="F:sodium:potassium:chloride symporter activity"/>
    <property type="evidence" value="ECO:0007669"/>
    <property type="project" value="TreeGrafter"/>
</dbReference>
<feature type="transmembrane region" description="Helical" evidence="5">
    <location>
        <begin position="136"/>
        <end position="154"/>
    </location>
</feature>
<comment type="subcellular location">
    <subcellularLocation>
        <location evidence="1">Membrane</location>
        <topology evidence="1">Multi-pass membrane protein</topology>
    </subcellularLocation>
</comment>
<evidence type="ECO:0000256" key="5">
    <source>
        <dbReference type="SAM" id="Phobius"/>
    </source>
</evidence>
<feature type="domain" description="Amino acid permease/ SLC12A" evidence="6">
    <location>
        <begin position="21"/>
        <end position="240"/>
    </location>
</feature>
<keyword evidence="3 5" id="KW-1133">Transmembrane helix</keyword>
<evidence type="ECO:0000256" key="1">
    <source>
        <dbReference type="ARBA" id="ARBA00004141"/>
    </source>
</evidence>
<dbReference type="Ensembl" id="ENSOSIT00000003832.1">
    <property type="protein sequence ID" value="ENSOSIP00000003575.1"/>
    <property type="gene ID" value="ENSOSIG00000002372.1"/>
</dbReference>
<evidence type="ECO:0000313" key="7">
    <source>
        <dbReference type="Ensembl" id="ENSOSIP00000003575.1"/>
    </source>
</evidence>
<dbReference type="GO" id="GO:0055075">
    <property type="term" value="P:potassium ion homeostasis"/>
    <property type="evidence" value="ECO:0007669"/>
    <property type="project" value="TreeGrafter"/>
</dbReference>
<name>A0A8C7WUY6_9TELE</name>
<feature type="transmembrane region" description="Helical" evidence="5">
    <location>
        <begin position="214"/>
        <end position="234"/>
    </location>
</feature>
<evidence type="ECO:0000259" key="6">
    <source>
        <dbReference type="Pfam" id="PF00324"/>
    </source>
</evidence>
<feature type="transmembrane region" description="Helical" evidence="5">
    <location>
        <begin position="161"/>
        <end position="180"/>
    </location>
</feature>
<evidence type="ECO:0000256" key="3">
    <source>
        <dbReference type="ARBA" id="ARBA00022989"/>
    </source>
</evidence>
<proteinExistence type="predicted"/>
<dbReference type="GeneTree" id="ENSGT00940000155044"/>
<dbReference type="Proteomes" id="UP000694383">
    <property type="component" value="Unplaced"/>
</dbReference>
<dbReference type="PANTHER" id="PTHR11827:SF97">
    <property type="entry name" value="SLC12A10.3 SOLUTE CARRIER FAMILY 12 (SODIUM_POTASSIUM_CHLORIDE TRANSPORTERS), MEMBER 10, TANDEM DUPLICATE 3 ISOFORM X1-RELATED"/>
    <property type="match status" value="1"/>
</dbReference>
<dbReference type="GO" id="GO:0006884">
    <property type="term" value="P:cell volume homeostasis"/>
    <property type="evidence" value="ECO:0007669"/>
    <property type="project" value="TreeGrafter"/>
</dbReference>
<dbReference type="AlphaFoldDB" id="A0A8C7WUY6"/>
<dbReference type="GO" id="GO:1990573">
    <property type="term" value="P:potassium ion import across plasma membrane"/>
    <property type="evidence" value="ECO:0007669"/>
    <property type="project" value="TreeGrafter"/>
</dbReference>
<protein>
    <recommendedName>
        <fullName evidence="6">Amino acid permease/ SLC12A domain-containing protein</fullName>
    </recommendedName>
</protein>
<sequence>EGEDPPNSKEKTPIRFGWIVGVMVRCMLNIWGVILFLRLSWITFQAGVVLTCVIILMSVVVTTVTALSISAIATNGRVVSGGTYFKISRTLGPEIGGPIWMIFSFANALACALNTVGFAEVDLGVVIVDLINDVRIVGVITVTILMFITVAGMEWESKVKILFFIVLLVSFANYLVGTIIPQSVEKQAVGIFGYRGDIFVENLLPNWRGPQGSFFLMFAIFFPAATGILSGANISGDLKTGDKLL</sequence>
<dbReference type="GO" id="GO:0016324">
    <property type="term" value="C:apical plasma membrane"/>
    <property type="evidence" value="ECO:0007669"/>
    <property type="project" value="TreeGrafter"/>
</dbReference>
<dbReference type="GO" id="GO:0055078">
    <property type="term" value="P:sodium ion homeostasis"/>
    <property type="evidence" value="ECO:0007669"/>
    <property type="project" value="TreeGrafter"/>
</dbReference>
<reference evidence="7" key="1">
    <citation type="submission" date="2025-08" db="UniProtKB">
        <authorList>
            <consortium name="Ensembl"/>
        </authorList>
    </citation>
    <scope>IDENTIFICATION</scope>
</reference>
<dbReference type="Gene3D" id="1.20.1740.10">
    <property type="entry name" value="Amino acid/polyamine transporter I"/>
    <property type="match status" value="1"/>
</dbReference>
<keyword evidence="4 5" id="KW-0472">Membrane</keyword>
<dbReference type="Pfam" id="PF00324">
    <property type="entry name" value="AA_permease"/>
    <property type="match status" value="1"/>
</dbReference>
<keyword evidence="8" id="KW-1185">Reference proteome</keyword>
<accession>A0A8C7WUY6</accession>